<reference evidence="1 2" key="1">
    <citation type="journal article" date="2022" name="Front. Cell. Infect. Microbiol.">
        <title>The Genomes of Two Strains of Taenia crassiceps the Animal Model for the Study of Human Cysticercosis.</title>
        <authorList>
            <person name="Bobes R.J."/>
            <person name="Estrada K."/>
            <person name="Rios-Valencia D.G."/>
            <person name="Calderon-Gallegos A."/>
            <person name="de la Torre P."/>
            <person name="Carrero J.C."/>
            <person name="Sanchez-Flores A."/>
            <person name="Laclette J.P."/>
        </authorList>
    </citation>
    <scope>NUCLEOTIDE SEQUENCE [LARGE SCALE GENOMIC DNA]</scope>
    <source>
        <strain evidence="1">WFUcys</strain>
    </source>
</reference>
<dbReference type="Proteomes" id="UP001651158">
    <property type="component" value="Unassembled WGS sequence"/>
</dbReference>
<evidence type="ECO:0000313" key="2">
    <source>
        <dbReference type="Proteomes" id="UP001651158"/>
    </source>
</evidence>
<organism evidence="1 2">
    <name type="scientific">Taenia crassiceps</name>
    <dbReference type="NCBI Taxonomy" id="6207"/>
    <lineage>
        <taxon>Eukaryota</taxon>
        <taxon>Metazoa</taxon>
        <taxon>Spiralia</taxon>
        <taxon>Lophotrochozoa</taxon>
        <taxon>Platyhelminthes</taxon>
        <taxon>Cestoda</taxon>
        <taxon>Eucestoda</taxon>
        <taxon>Cyclophyllidea</taxon>
        <taxon>Taeniidae</taxon>
        <taxon>Taenia</taxon>
    </lineage>
</organism>
<proteinExistence type="predicted"/>
<sequence length="79" mass="8623">MSPASQLRGAASLPSSPIWLSHQSPIMGFLFTVGSWKRPLCRLIKQNSHACNIASFGQYESGSTVLPHLPSGKWSNLKQ</sequence>
<keyword evidence="2" id="KW-1185">Reference proteome</keyword>
<protein>
    <submittedName>
        <fullName evidence="1">Uncharacterized protein</fullName>
    </submittedName>
</protein>
<name>A0ABR4QHS0_9CEST</name>
<evidence type="ECO:0000313" key="1">
    <source>
        <dbReference type="EMBL" id="KAL5109014.1"/>
    </source>
</evidence>
<gene>
    <name evidence="1" type="ORF">TcWFU_005924</name>
</gene>
<comment type="caution">
    <text evidence="1">The sequence shown here is derived from an EMBL/GenBank/DDBJ whole genome shotgun (WGS) entry which is preliminary data.</text>
</comment>
<accession>A0ABR4QHS0</accession>
<dbReference type="EMBL" id="JAKROA010000003">
    <property type="protein sequence ID" value="KAL5109014.1"/>
    <property type="molecule type" value="Genomic_DNA"/>
</dbReference>